<name>A0A7Z2JGC0_9BURK</name>
<evidence type="ECO:0000256" key="4">
    <source>
        <dbReference type="ARBA" id="ARBA00022989"/>
    </source>
</evidence>
<dbReference type="KEGG" id="pacs:FAZ98_00650"/>
<comment type="subcellular location">
    <subcellularLocation>
        <location evidence="1">Cell membrane</location>
        <topology evidence="1">Multi-pass membrane protein</topology>
    </subcellularLocation>
</comment>
<dbReference type="AlphaFoldDB" id="A0A7Z2JGC0"/>
<keyword evidence="4 6" id="KW-1133">Transmembrane helix</keyword>
<feature type="domain" description="Type II secretion system protein GspF" evidence="7">
    <location>
        <begin position="175"/>
        <end position="301"/>
    </location>
</feature>
<dbReference type="PANTHER" id="PTHR35007">
    <property type="entry name" value="INTEGRAL MEMBRANE PROTEIN-RELATED"/>
    <property type="match status" value="1"/>
</dbReference>
<accession>A0A7Z2JGC0</accession>
<evidence type="ECO:0000256" key="3">
    <source>
        <dbReference type="ARBA" id="ARBA00022692"/>
    </source>
</evidence>
<dbReference type="InterPro" id="IPR018076">
    <property type="entry name" value="T2SS_GspF_dom"/>
</dbReference>
<keyword evidence="9" id="KW-1185">Reference proteome</keyword>
<evidence type="ECO:0000313" key="8">
    <source>
        <dbReference type="EMBL" id="QGZ62813.1"/>
    </source>
</evidence>
<dbReference type="Proteomes" id="UP000433577">
    <property type="component" value="Chromosome 1"/>
</dbReference>
<protein>
    <submittedName>
        <fullName evidence="8">Type II secretion system F family protein</fullName>
    </submittedName>
</protein>
<dbReference type="GO" id="GO:0005886">
    <property type="term" value="C:plasma membrane"/>
    <property type="evidence" value="ECO:0007669"/>
    <property type="project" value="UniProtKB-SubCell"/>
</dbReference>
<evidence type="ECO:0000256" key="6">
    <source>
        <dbReference type="SAM" id="Phobius"/>
    </source>
</evidence>
<gene>
    <name evidence="8" type="ORF">FAZ98_00650</name>
</gene>
<evidence type="ECO:0000256" key="5">
    <source>
        <dbReference type="ARBA" id="ARBA00023136"/>
    </source>
</evidence>
<feature type="transmembrane region" description="Helical" evidence="6">
    <location>
        <begin position="135"/>
        <end position="156"/>
    </location>
</feature>
<evidence type="ECO:0000259" key="7">
    <source>
        <dbReference type="Pfam" id="PF00482"/>
    </source>
</evidence>
<evidence type="ECO:0000313" key="9">
    <source>
        <dbReference type="Proteomes" id="UP000433577"/>
    </source>
</evidence>
<dbReference type="Pfam" id="PF00482">
    <property type="entry name" value="T2SSF"/>
    <property type="match status" value="1"/>
</dbReference>
<dbReference type="EMBL" id="CP046913">
    <property type="protein sequence ID" value="QGZ62813.1"/>
    <property type="molecule type" value="Genomic_DNA"/>
</dbReference>
<proteinExistence type="predicted"/>
<organism evidence="8 9">
    <name type="scientific">Paraburkholderia acidisoli</name>
    <dbReference type="NCBI Taxonomy" id="2571748"/>
    <lineage>
        <taxon>Bacteria</taxon>
        <taxon>Pseudomonadati</taxon>
        <taxon>Pseudomonadota</taxon>
        <taxon>Betaproteobacteria</taxon>
        <taxon>Burkholderiales</taxon>
        <taxon>Burkholderiaceae</taxon>
        <taxon>Paraburkholderia</taxon>
    </lineage>
</organism>
<keyword evidence="2" id="KW-1003">Cell membrane</keyword>
<feature type="transmembrane region" description="Helical" evidence="6">
    <location>
        <begin position="288"/>
        <end position="308"/>
    </location>
</feature>
<feature type="transmembrane region" description="Helical" evidence="6">
    <location>
        <begin position="6"/>
        <end position="22"/>
    </location>
</feature>
<dbReference type="PANTHER" id="PTHR35007:SF2">
    <property type="entry name" value="PILUS ASSEMBLE PROTEIN"/>
    <property type="match status" value="1"/>
</dbReference>
<reference evidence="8 9" key="1">
    <citation type="submission" date="2019-12" db="EMBL/GenBank/DDBJ databases">
        <title>Paraburkholderia acidiphila 7Q-K02 sp. nov and Paraburkholderia acidisoli DHF22 sp. nov., two strains isolated from forest soil.</title>
        <authorList>
            <person name="Gao Z."/>
            <person name="Qiu L."/>
        </authorList>
    </citation>
    <scope>NUCLEOTIDE SEQUENCE [LARGE SCALE GENOMIC DNA]</scope>
    <source>
        <strain evidence="8 9">DHF22</strain>
    </source>
</reference>
<dbReference type="OrthoDB" id="9810662at2"/>
<keyword evidence="5 6" id="KW-0472">Membrane</keyword>
<sequence length="316" mass="33793">MSVAAGNLVLIGLLIAGVYLYIRTGNSTRARVSERARAMSLAAHSINPNAGENANAGLLGRVNKLSRLFALVGERLPLFDAKQRAKLALACRRAGFYGHRAMSMLVGLKFTCGIAAGACAVVFGAKVPVFGQFLILRAMLMLAAFIIGMIVPEYFLSFMARRRRRQIARVLPDALDLLVICTNAGHSLAVGIQRVAKEIRTVSVPLADELDITSSELHLGGDAAIALNNLSDRIDLPSVRSLVSTLVQSQQYGTPITSALKTLSKGSRAQAMLELEEKAAKLAPKMTLPMMLFILPTVTIVAAGPAVLRLLTVFGK</sequence>
<feature type="transmembrane region" description="Helical" evidence="6">
    <location>
        <begin position="102"/>
        <end position="123"/>
    </location>
</feature>
<dbReference type="RefSeq" id="WP_158951811.1">
    <property type="nucleotide sequence ID" value="NZ_CP046913.1"/>
</dbReference>
<keyword evidence="3 6" id="KW-0812">Transmembrane</keyword>
<evidence type="ECO:0000256" key="2">
    <source>
        <dbReference type="ARBA" id="ARBA00022475"/>
    </source>
</evidence>
<evidence type="ECO:0000256" key="1">
    <source>
        <dbReference type="ARBA" id="ARBA00004651"/>
    </source>
</evidence>